<evidence type="ECO:0000313" key="1">
    <source>
        <dbReference type="EMBL" id="CQR62703.1"/>
    </source>
</evidence>
<dbReference type="EMBL" id="LN831790">
    <property type="protein sequence ID" value="CQR62703.1"/>
    <property type="molecule type" value="Genomic_DNA"/>
</dbReference>
<organism evidence="1 2">
    <name type="scientific">Streptomyces leeuwenhoekii</name>
    <dbReference type="NCBI Taxonomy" id="1437453"/>
    <lineage>
        <taxon>Bacteria</taxon>
        <taxon>Bacillati</taxon>
        <taxon>Actinomycetota</taxon>
        <taxon>Actinomycetes</taxon>
        <taxon>Kitasatosporales</taxon>
        <taxon>Streptomycetaceae</taxon>
        <taxon>Streptomyces</taxon>
    </lineage>
</organism>
<dbReference type="KEGG" id="sle:sle_32420"/>
<accession>A0A0F7VW69</accession>
<name>A0A0F7VW69_STRLW</name>
<gene>
    <name evidence="1" type="primary">sle_32420</name>
</gene>
<reference evidence="1 2" key="1">
    <citation type="submission" date="2015-02" db="EMBL/GenBank/DDBJ databases">
        <authorList>
            <person name="Gomez-Escribano P.J."/>
        </authorList>
    </citation>
    <scope>NUCLEOTIDE SEQUENCE [LARGE SCALE GENOMIC DNA]</scope>
    <source>
        <strain evidence="2">C34 (DSM 42122 / NRRL B-24963)</strain>
    </source>
</reference>
<dbReference type="Proteomes" id="UP000035016">
    <property type="component" value="Chromosome Chromosome"/>
</dbReference>
<sequence>MGARSAERAPMLLHIHRNCGHSRNESAATGIKEVGVFGTAAVMAVIAGAHRVHVHLLMQMLVKAGYDPDS</sequence>
<dbReference type="AlphaFoldDB" id="A0A0F7VW69"/>
<proteinExistence type="predicted"/>
<evidence type="ECO:0000313" key="2">
    <source>
        <dbReference type="Proteomes" id="UP000035016"/>
    </source>
</evidence>
<protein>
    <submittedName>
        <fullName evidence="1">Uncharacterized protein</fullName>
    </submittedName>
</protein>